<comment type="caution">
    <text evidence="7">The sequence shown here is derived from an EMBL/GenBank/DDBJ whole genome shotgun (WGS) entry which is preliminary data.</text>
</comment>
<evidence type="ECO:0000256" key="3">
    <source>
        <dbReference type="ARBA" id="ARBA00022643"/>
    </source>
</evidence>
<dbReference type="PANTHER" id="PTHR43303:SF4">
    <property type="entry name" value="NADPH DEHYDROGENASE C23G7.10C-RELATED"/>
    <property type="match status" value="1"/>
</dbReference>
<keyword evidence="2" id="KW-0285">Flavoprotein</keyword>
<keyword evidence="8" id="KW-1185">Reference proteome</keyword>
<dbReference type="InterPro" id="IPR044152">
    <property type="entry name" value="YqjM-like"/>
</dbReference>
<dbReference type="GO" id="GO:0010181">
    <property type="term" value="F:FMN binding"/>
    <property type="evidence" value="ECO:0007669"/>
    <property type="project" value="InterPro"/>
</dbReference>
<evidence type="ECO:0000313" key="7">
    <source>
        <dbReference type="EMBL" id="PZV38792.1"/>
    </source>
</evidence>
<dbReference type="PANTHER" id="PTHR43303">
    <property type="entry name" value="NADPH DEHYDROGENASE C23G7.10C-RELATED"/>
    <property type="match status" value="1"/>
</dbReference>
<dbReference type="RefSeq" id="WP_111543908.1">
    <property type="nucleotide sequence ID" value="NZ_MZXV01000017.1"/>
</dbReference>
<name>A0A2W7C6K4_9HYPH</name>
<reference evidence="8" key="1">
    <citation type="submission" date="2017-03" db="EMBL/GenBank/DDBJ databases">
        <authorList>
            <person name="Safronova V.I."/>
            <person name="Sazanova A.L."/>
            <person name="Chirak E.R."/>
        </authorList>
    </citation>
    <scope>NUCLEOTIDE SEQUENCE [LARGE SCALE GENOMIC DNA]</scope>
    <source>
        <strain evidence="8">Ach-343</strain>
    </source>
</reference>
<dbReference type="InterPro" id="IPR001155">
    <property type="entry name" value="OxRdtase_FMN_N"/>
</dbReference>
<organism evidence="7 8">
    <name type="scientific">Mesorhizobium kowhaii</name>
    <dbReference type="NCBI Taxonomy" id="1300272"/>
    <lineage>
        <taxon>Bacteria</taxon>
        <taxon>Pseudomonadati</taxon>
        <taxon>Pseudomonadota</taxon>
        <taxon>Alphaproteobacteria</taxon>
        <taxon>Hyphomicrobiales</taxon>
        <taxon>Phyllobacteriaceae</taxon>
        <taxon>Mesorhizobium</taxon>
    </lineage>
</organism>
<evidence type="ECO:0000313" key="8">
    <source>
        <dbReference type="Proteomes" id="UP000248616"/>
    </source>
</evidence>
<keyword evidence="5" id="KW-0560">Oxidoreductase</keyword>
<keyword evidence="3" id="KW-0288">FMN</keyword>
<dbReference type="AlphaFoldDB" id="A0A2W7C6K4"/>
<dbReference type="Gene3D" id="3.20.20.70">
    <property type="entry name" value="Aldolase class I"/>
    <property type="match status" value="1"/>
</dbReference>
<dbReference type="EMBL" id="MZXV01000017">
    <property type="protein sequence ID" value="PZV38792.1"/>
    <property type="molecule type" value="Genomic_DNA"/>
</dbReference>
<evidence type="ECO:0000256" key="1">
    <source>
        <dbReference type="ARBA" id="ARBA00001917"/>
    </source>
</evidence>
<protein>
    <recommendedName>
        <fullName evidence="6">NADH:flavin oxidoreductase/NADH oxidase N-terminal domain-containing protein</fullName>
    </recommendedName>
</protein>
<evidence type="ECO:0000256" key="4">
    <source>
        <dbReference type="ARBA" id="ARBA00022857"/>
    </source>
</evidence>
<dbReference type="InterPro" id="IPR013785">
    <property type="entry name" value="Aldolase_TIM"/>
</dbReference>
<dbReference type="SUPFAM" id="SSF51395">
    <property type="entry name" value="FMN-linked oxidoreductases"/>
    <property type="match status" value="1"/>
</dbReference>
<proteinExistence type="predicted"/>
<evidence type="ECO:0000256" key="5">
    <source>
        <dbReference type="ARBA" id="ARBA00023002"/>
    </source>
</evidence>
<dbReference type="OrthoDB" id="9804454at2"/>
<sequence length="397" mass="43023">MSLAENISPDFDRNTQDIDLSALFHPLSVRGLSLTNRFVMPGMQRGWCVDGHPGERLAAYYTARVRGGVQLIISECVAVDHPSAGRTRKYGRLAPDTAAGWAKSVSAIHQAGGRFFAQIGHEGALLGAAEGDYFADAPILSPSGLSKPGTVVGRPATLDELQAIKDAFVRSALIAEDIGADGVEIHACHGYFLDEFLWAGTNIREDRYGGASMEERVRFPAEVIQAVREAVGPDFVISVRFSQWKLTDYNARSAETPDELATMLTAFREAGADLFHASNRRFGQPEWADSDLSLAGWARKVTDRPVIAVGGVGLTVDMVETFSGKDNDGPAEINFGALAERFAAKEFDLIAVGRSNIADPEWVRKVRDGRYDLIRQFEFADLGDIAEEAKAASTKGA</sequence>
<dbReference type="GO" id="GO:0003959">
    <property type="term" value="F:NADPH dehydrogenase activity"/>
    <property type="evidence" value="ECO:0007669"/>
    <property type="project" value="InterPro"/>
</dbReference>
<evidence type="ECO:0000259" key="6">
    <source>
        <dbReference type="Pfam" id="PF00724"/>
    </source>
</evidence>
<comment type="cofactor">
    <cofactor evidence="1">
        <name>FMN</name>
        <dbReference type="ChEBI" id="CHEBI:58210"/>
    </cofactor>
</comment>
<keyword evidence="4" id="KW-0521">NADP</keyword>
<accession>A0A2W7C6K4</accession>
<dbReference type="Pfam" id="PF00724">
    <property type="entry name" value="Oxidored_FMN"/>
    <property type="match status" value="1"/>
</dbReference>
<feature type="domain" description="NADH:flavin oxidoreductase/NADH oxidase N-terminal" evidence="6">
    <location>
        <begin position="23"/>
        <end position="321"/>
    </location>
</feature>
<dbReference type="Proteomes" id="UP000248616">
    <property type="component" value="Unassembled WGS sequence"/>
</dbReference>
<dbReference type="GO" id="GO:0050661">
    <property type="term" value="F:NADP binding"/>
    <property type="evidence" value="ECO:0007669"/>
    <property type="project" value="InterPro"/>
</dbReference>
<gene>
    <name evidence="7" type="ORF">B5V02_09045</name>
</gene>
<evidence type="ECO:0000256" key="2">
    <source>
        <dbReference type="ARBA" id="ARBA00022630"/>
    </source>
</evidence>